<sequence>MFVTGRKNLKTQKNRSQKEAGANRYIISLRTLFSIF</sequence>
<dbReference type="HOGENOM" id="CLU_3355754_0_0_0"/>
<dbReference type="KEGG" id="det:DET1546"/>
<dbReference type="EMBL" id="CP000027">
    <property type="protein sequence ID" value="AAW39213.1"/>
    <property type="molecule type" value="Genomic_DNA"/>
</dbReference>
<dbReference type="STRING" id="243164.DET1546"/>
<protein>
    <submittedName>
        <fullName evidence="1">Uncharacterized protein</fullName>
    </submittedName>
</protein>
<reference evidence="1 2" key="1">
    <citation type="journal article" date="2005" name="Science">
        <title>Genome sequence of the PCE-dechlorinating bacterium Dehalococcoides ethenogenes.</title>
        <authorList>
            <person name="Seshadri R."/>
            <person name="Adrian L."/>
            <person name="Fouts D.E."/>
            <person name="Eisen J.A."/>
            <person name="Phillippy A.M."/>
            <person name="Methe B.A."/>
            <person name="Ward N.L."/>
            <person name="Nelson W.C."/>
            <person name="Deboy R.T."/>
            <person name="Khouri H.M."/>
            <person name="Kolonay J.F."/>
            <person name="Dodson R.J."/>
            <person name="Daugherty S.C."/>
            <person name="Brinkac L.M."/>
            <person name="Sullivan S.A."/>
            <person name="Madupu R."/>
            <person name="Nelson K.E."/>
            <person name="Kang K.H."/>
            <person name="Impraim M."/>
            <person name="Tran K."/>
            <person name="Robinson J.M."/>
            <person name="Forberger H.A."/>
            <person name="Fraser C.M."/>
            <person name="Zinder S.H."/>
            <person name="Heidelberg J.F."/>
        </authorList>
    </citation>
    <scope>NUCLEOTIDE SEQUENCE [LARGE SCALE GENOMIC DNA]</scope>
    <source>
        <strain evidence="2">ATCC BAA-2266 / KCTC 15142 / 195</strain>
    </source>
</reference>
<name>Q3Z6A5_DEHM1</name>
<organism evidence="1 2">
    <name type="scientific">Dehalococcoides mccartyi (strain ATCC BAA-2266 / KCTC 15142 / 195)</name>
    <name type="common">Dehalococcoides ethenogenes (strain 195)</name>
    <dbReference type="NCBI Taxonomy" id="243164"/>
    <lineage>
        <taxon>Bacteria</taxon>
        <taxon>Bacillati</taxon>
        <taxon>Chloroflexota</taxon>
        <taxon>Dehalococcoidia</taxon>
        <taxon>Dehalococcoidales</taxon>
        <taxon>Dehalococcoidaceae</taxon>
        <taxon>Dehalococcoides</taxon>
    </lineage>
</organism>
<proteinExistence type="predicted"/>
<keyword evidence="2" id="KW-1185">Reference proteome</keyword>
<dbReference type="AlphaFoldDB" id="Q3Z6A5"/>
<evidence type="ECO:0000313" key="2">
    <source>
        <dbReference type="Proteomes" id="UP000008289"/>
    </source>
</evidence>
<gene>
    <name evidence="1" type="ordered locus">DET1546</name>
</gene>
<accession>Q3Z6A5</accession>
<evidence type="ECO:0000313" key="1">
    <source>
        <dbReference type="EMBL" id="AAW39213.1"/>
    </source>
</evidence>
<dbReference type="Proteomes" id="UP000008289">
    <property type="component" value="Chromosome"/>
</dbReference>
<dbReference type="InParanoid" id="Q3Z6A5"/>